<dbReference type="SUPFAM" id="SSF55821">
    <property type="entry name" value="YrdC/RibB"/>
    <property type="match status" value="1"/>
</dbReference>
<dbReference type="InterPro" id="IPR017945">
    <property type="entry name" value="DHBP_synth_RibB-like_a/b_dom"/>
</dbReference>
<accession>A0A2H0US50</accession>
<keyword evidence="6" id="KW-0819">tRNA processing</keyword>
<evidence type="ECO:0000259" key="12">
    <source>
        <dbReference type="PROSITE" id="PS51163"/>
    </source>
</evidence>
<dbReference type="InterPro" id="IPR006070">
    <property type="entry name" value="Sua5-like_dom"/>
</dbReference>
<feature type="domain" description="YrdC-like" evidence="12">
    <location>
        <begin position="4"/>
        <end position="188"/>
    </location>
</feature>
<evidence type="ECO:0000256" key="1">
    <source>
        <dbReference type="ARBA" id="ARBA00004496"/>
    </source>
</evidence>
<evidence type="ECO:0000256" key="3">
    <source>
        <dbReference type="ARBA" id="ARBA00012584"/>
    </source>
</evidence>
<evidence type="ECO:0000313" key="13">
    <source>
        <dbReference type="EMBL" id="PIR88496.1"/>
    </source>
</evidence>
<comment type="similarity">
    <text evidence="2">Belongs to the SUA5 family.</text>
</comment>
<dbReference type="GO" id="GO:0061710">
    <property type="term" value="F:L-threonylcarbamoyladenylate synthase"/>
    <property type="evidence" value="ECO:0007669"/>
    <property type="project" value="UniProtKB-EC"/>
</dbReference>
<evidence type="ECO:0000256" key="7">
    <source>
        <dbReference type="ARBA" id="ARBA00022695"/>
    </source>
</evidence>
<dbReference type="GO" id="GO:0000049">
    <property type="term" value="F:tRNA binding"/>
    <property type="evidence" value="ECO:0007669"/>
    <property type="project" value="TreeGrafter"/>
</dbReference>
<evidence type="ECO:0000256" key="2">
    <source>
        <dbReference type="ARBA" id="ARBA00007663"/>
    </source>
</evidence>
<proteinExistence type="inferred from homology"/>
<keyword evidence="8" id="KW-0547">Nucleotide-binding</keyword>
<dbReference type="GO" id="GO:0003725">
    <property type="term" value="F:double-stranded RNA binding"/>
    <property type="evidence" value="ECO:0007669"/>
    <property type="project" value="InterPro"/>
</dbReference>
<comment type="caution">
    <text evidence="13">The sequence shown here is derived from an EMBL/GenBank/DDBJ whole genome shotgun (WGS) entry which is preliminary data.</text>
</comment>
<gene>
    <name evidence="13" type="ORF">COU09_01945</name>
</gene>
<evidence type="ECO:0000256" key="11">
    <source>
        <dbReference type="ARBA" id="ARBA00048366"/>
    </source>
</evidence>
<keyword evidence="4" id="KW-0963">Cytoplasm</keyword>
<dbReference type="Proteomes" id="UP000229615">
    <property type="component" value="Unassembled WGS sequence"/>
</dbReference>
<reference evidence="14" key="1">
    <citation type="submission" date="2017-09" db="EMBL/GenBank/DDBJ databases">
        <title>Depth-based differentiation of microbial function through sediment-hosted aquifers and enrichment of novel symbionts in the deep terrestrial subsurface.</title>
        <authorList>
            <person name="Probst A.J."/>
            <person name="Ladd B."/>
            <person name="Jarett J.K."/>
            <person name="Geller-Mcgrath D.E."/>
            <person name="Sieber C.M.K."/>
            <person name="Emerson J.B."/>
            <person name="Anantharaman K."/>
            <person name="Thomas B.C."/>
            <person name="Malmstrom R."/>
            <person name="Stieglmeier M."/>
            <person name="Klingl A."/>
            <person name="Woyke T."/>
            <person name="Ryan C.M."/>
            <person name="Banfield J.F."/>
        </authorList>
    </citation>
    <scope>NUCLEOTIDE SEQUENCE [LARGE SCALE GENOMIC DNA]</scope>
</reference>
<dbReference type="Pfam" id="PF01300">
    <property type="entry name" value="Sua5_yciO_yrdC"/>
    <property type="match status" value="1"/>
</dbReference>
<protein>
    <recommendedName>
        <fullName evidence="10">L-threonylcarbamoyladenylate synthase</fullName>
        <ecNumber evidence="3">2.7.7.87</ecNumber>
    </recommendedName>
    <alternativeName>
        <fullName evidence="10">L-threonylcarbamoyladenylate synthase</fullName>
    </alternativeName>
</protein>
<evidence type="ECO:0000256" key="4">
    <source>
        <dbReference type="ARBA" id="ARBA00022490"/>
    </source>
</evidence>
<dbReference type="GO" id="GO:0005524">
    <property type="term" value="F:ATP binding"/>
    <property type="evidence" value="ECO:0007669"/>
    <property type="project" value="UniProtKB-KW"/>
</dbReference>
<keyword evidence="9" id="KW-0067">ATP-binding</keyword>
<dbReference type="AlphaFoldDB" id="A0A2H0US50"/>
<dbReference type="GO" id="GO:0006450">
    <property type="term" value="P:regulation of translational fidelity"/>
    <property type="evidence" value="ECO:0007669"/>
    <property type="project" value="TreeGrafter"/>
</dbReference>
<dbReference type="GO" id="GO:0008033">
    <property type="term" value="P:tRNA processing"/>
    <property type="evidence" value="ECO:0007669"/>
    <property type="project" value="UniProtKB-KW"/>
</dbReference>
<evidence type="ECO:0000256" key="10">
    <source>
        <dbReference type="ARBA" id="ARBA00029774"/>
    </source>
</evidence>
<dbReference type="PANTHER" id="PTHR17490">
    <property type="entry name" value="SUA5"/>
    <property type="match status" value="1"/>
</dbReference>
<sequence>MLNWSALKPAVKLLRSQKVGILPTDTIYGLVASALDFDSVERLYEIRYRDKNKPVIVLIGRISDLKLFGIKLSSKLKKSLKRYWPGPISIIFPVSSPRFSHIHRGGGSIAFRLPQNRPLRRLLKKTGPICAPSANPQGEAPAQDIETAKKYFANQVDFYIDCGEIKNPPSTVLKIEGNTFIVVRKGAA</sequence>
<dbReference type="Gene3D" id="3.90.870.10">
    <property type="entry name" value="DHBP synthase"/>
    <property type="match status" value="1"/>
</dbReference>
<evidence type="ECO:0000256" key="5">
    <source>
        <dbReference type="ARBA" id="ARBA00022679"/>
    </source>
</evidence>
<organism evidence="13 14">
    <name type="scientific">Candidatus Harrisonbacteria bacterium CG10_big_fil_rev_8_21_14_0_10_44_23</name>
    <dbReference type="NCBI Taxonomy" id="1974585"/>
    <lineage>
        <taxon>Bacteria</taxon>
        <taxon>Candidatus Harrisoniibacteriota</taxon>
    </lineage>
</organism>
<evidence type="ECO:0000256" key="9">
    <source>
        <dbReference type="ARBA" id="ARBA00022840"/>
    </source>
</evidence>
<dbReference type="EC" id="2.7.7.87" evidence="3"/>
<keyword evidence="5" id="KW-0808">Transferase</keyword>
<evidence type="ECO:0000313" key="14">
    <source>
        <dbReference type="Proteomes" id="UP000229615"/>
    </source>
</evidence>
<dbReference type="GO" id="GO:0005737">
    <property type="term" value="C:cytoplasm"/>
    <property type="evidence" value="ECO:0007669"/>
    <property type="project" value="UniProtKB-SubCell"/>
</dbReference>
<dbReference type="InterPro" id="IPR050156">
    <property type="entry name" value="TC-AMP_synthase_SUA5"/>
</dbReference>
<comment type="catalytic activity">
    <reaction evidence="11">
        <text>L-threonine + hydrogencarbonate + ATP = L-threonylcarbamoyladenylate + diphosphate + H2O</text>
        <dbReference type="Rhea" id="RHEA:36407"/>
        <dbReference type="ChEBI" id="CHEBI:15377"/>
        <dbReference type="ChEBI" id="CHEBI:17544"/>
        <dbReference type="ChEBI" id="CHEBI:30616"/>
        <dbReference type="ChEBI" id="CHEBI:33019"/>
        <dbReference type="ChEBI" id="CHEBI:57926"/>
        <dbReference type="ChEBI" id="CHEBI:73682"/>
        <dbReference type="EC" id="2.7.7.87"/>
    </reaction>
</comment>
<dbReference type="PANTHER" id="PTHR17490:SF16">
    <property type="entry name" value="THREONYLCARBAMOYL-AMP SYNTHASE"/>
    <property type="match status" value="1"/>
</dbReference>
<evidence type="ECO:0000256" key="8">
    <source>
        <dbReference type="ARBA" id="ARBA00022741"/>
    </source>
</evidence>
<dbReference type="EMBL" id="PFBB01000021">
    <property type="protein sequence ID" value="PIR88496.1"/>
    <property type="molecule type" value="Genomic_DNA"/>
</dbReference>
<keyword evidence="7" id="KW-0548">Nucleotidyltransferase</keyword>
<comment type="subcellular location">
    <subcellularLocation>
        <location evidence="1">Cytoplasm</location>
    </subcellularLocation>
</comment>
<name>A0A2H0US50_9BACT</name>
<dbReference type="NCBIfam" id="TIGR00057">
    <property type="entry name" value="L-threonylcarbamoyladenylate synthase"/>
    <property type="match status" value="1"/>
</dbReference>
<evidence type="ECO:0000256" key="6">
    <source>
        <dbReference type="ARBA" id="ARBA00022694"/>
    </source>
</evidence>
<dbReference type="PROSITE" id="PS51163">
    <property type="entry name" value="YRDC"/>
    <property type="match status" value="1"/>
</dbReference>